<dbReference type="OrthoDB" id="10050244at2759"/>
<dbReference type="InterPro" id="IPR002028">
    <property type="entry name" value="Trp_synthase_suA"/>
</dbReference>
<accession>A0A2P6VEB3</accession>
<protein>
    <submittedName>
        <fullName evidence="10">Tryptophan synthase alpha chain</fullName>
    </submittedName>
</protein>
<sequence length="330" mass="34581">MALALAASPTAAAQLAGSNNRSNNQRVFISSATAPLRCPQPLLPSRLCRAAACRRLEVVAMAAATQTKSVSGTMDECRKQGRTALIPFLVACDPDAGTTVKALQKLDEIGADIIELGVPYSDPLADGPTIQAAATRALQQGTTLDKVLAVVKKASATIKAPIVMFTYYNPIMARGLDKFCRQAKEAGASGLLVPDIPLEETPSIRQVAEQHGMELVLLTTPTTPQERMNRIAHSSQGFVYLVSVTGVTGARVSMESRVEGLIKQLREVTDKAVCVGFGVSGPEQAAQIKAWGADGVICGSALVRALGESGSPEEGLKQMTALAASLRAAI</sequence>
<name>A0A2P6VEB3_9CHLO</name>
<evidence type="ECO:0000313" key="10">
    <source>
        <dbReference type="EMBL" id="PSC72435.1"/>
    </source>
</evidence>
<evidence type="ECO:0000313" key="11">
    <source>
        <dbReference type="Proteomes" id="UP000239649"/>
    </source>
</evidence>
<evidence type="ECO:0000256" key="2">
    <source>
        <dbReference type="ARBA" id="ARBA00011270"/>
    </source>
</evidence>
<dbReference type="HAMAP" id="MF_00131">
    <property type="entry name" value="Trp_synth_alpha"/>
    <property type="match status" value="1"/>
</dbReference>
<keyword evidence="11" id="KW-1185">Reference proteome</keyword>
<evidence type="ECO:0000256" key="8">
    <source>
        <dbReference type="ARBA" id="ARBA00060788"/>
    </source>
</evidence>
<comment type="caution">
    <text evidence="10">The sequence shown here is derived from an EMBL/GenBank/DDBJ whole genome shotgun (WGS) entry which is preliminary data.</text>
</comment>
<dbReference type="Gene3D" id="3.20.20.70">
    <property type="entry name" value="Aldolase class I"/>
    <property type="match status" value="1"/>
</dbReference>
<dbReference type="InterPro" id="IPR011060">
    <property type="entry name" value="RibuloseP-bd_barrel"/>
</dbReference>
<dbReference type="EMBL" id="LHPF02000010">
    <property type="protein sequence ID" value="PSC72435.1"/>
    <property type="molecule type" value="Genomic_DNA"/>
</dbReference>
<comment type="catalytic activity">
    <reaction evidence="7">
        <text>(1S,2R)-1-C-(indol-3-yl)glycerol 3-phosphate + L-serine = D-glyceraldehyde 3-phosphate + L-tryptophan + H2O</text>
        <dbReference type="Rhea" id="RHEA:10532"/>
        <dbReference type="ChEBI" id="CHEBI:15377"/>
        <dbReference type="ChEBI" id="CHEBI:33384"/>
        <dbReference type="ChEBI" id="CHEBI:57912"/>
        <dbReference type="ChEBI" id="CHEBI:58866"/>
        <dbReference type="ChEBI" id="CHEBI:59776"/>
        <dbReference type="EC" id="4.2.1.20"/>
    </reaction>
</comment>
<dbReference type="PANTHER" id="PTHR43406:SF1">
    <property type="entry name" value="TRYPTOPHAN SYNTHASE ALPHA CHAIN, CHLOROPLASTIC"/>
    <property type="match status" value="1"/>
</dbReference>
<keyword evidence="6" id="KW-0456">Lyase</keyword>
<dbReference type="AlphaFoldDB" id="A0A2P6VEB3"/>
<comment type="pathway">
    <text evidence="1">Amino-acid biosynthesis; L-tryptophan biosynthesis; L-tryptophan from chorismate: step 5/5.</text>
</comment>
<evidence type="ECO:0000256" key="1">
    <source>
        <dbReference type="ARBA" id="ARBA00004733"/>
    </source>
</evidence>
<evidence type="ECO:0000256" key="7">
    <source>
        <dbReference type="ARBA" id="ARBA00049047"/>
    </source>
</evidence>
<organism evidence="10 11">
    <name type="scientific">Micractinium conductrix</name>
    <dbReference type="NCBI Taxonomy" id="554055"/>
    <lineage>
        <taxon>Eukaryota</taxon>
        <taxon>Viridiplantae</taxon>
        <taxon>Chlorophyta</taxon>
        <taxon>core chlorophytes</taxon>
        <taxon>Trebouxiophyceae</taxon>
        <taxon>Chlorellales</taxon>
        <taxon>Chlorellaceae</taxon>
        <taxon>Chlorella clade</taxon>
        <taxon>Micractinium</taxon>
    </lineage>
</organism>
<dbReference type="STRING" id="554055.A0A2P6VEB3"/>
<dbReference type="GO" id="GO:0004834">
    <property type="term" value="F:tryptophan synthase activity"/>
    <property type="evidence" value="ECO:0007669"/>
    <property type="project" value="UniProtKB-EC"/>
</dbReference>
<proteinExistence type="inferred from homology"/>
<keyword evidence="5" id="KW-0057">Aromatic amino acid biosynthesis</keyword>
<evidence type="ECO:0000256" key="9">
    <source>
        <dbReference type="RuleBase" id="RU003662"/>
    </source>
</evidence>
<evidence type="ECO:0000256" key="3">
    <source>
        <dbReference type="ARBA" id="ARBA00022605"/>
    </source>
</evidence>
<evidence type="ECO:0000256" key="4">
    <source>
        <dbReference type="ARBA" id="ARBA00022822"/>
    </source>
</evidence>
<evidence type="ECO:0000256" key="5">
    <source>
        <dbReference type="ARBA" id="ARBA00023141"/>
    </source>
</evidence>
<dbReference type="Pfam" id="PF00290">
    <property type="entry name" value="Trp_syntA"/>
    <property type="match status" value="1"/>
</dbReference>
<dbReference type="Proteomes" id="UP000239649">
    <property type="component" value="Unassembled WGS sequence"/>
</dbReference>
<dbReference type="CDD" id="cd04724">
    <property type="entry name" value="Tryptophan_synthase_alpha"/>
    <property type="match status" value="1"/>
</dbReference>
<dbReference type="SUPFAM" id="SSF51366">
    <property type="entry name" value="Ribulose-phoshate binding barrel"/>
    <property type="match status" value="1"/>
</dbReference>
<dbReference type="UniPathway" id="UPA00035">
    <property type="reaction ID" value="UER00044"/>
</dbReference>
<keyword evidence="4" id="KW-0822">Tryptophan biosynthesis</keyword>
<reference evidence="10 11" key="1">
    <citation type="journal article" date="2018" name="Plant J.">
        <title>Genome sequences of Chlorella sorokiniana UTEX 1602 and Micractinium conductrix SAG 241.80: implications to maltose excretion by a green alga.</title>
        <authorList>
            <person name="Arriola M.B."/>
            <person name="Velmurugan N."/>
            <person name="Zhang Y."/>
            <person name="Plunkett M.H."/>
            <person name="Hondzo H."/>
            <person name="Barney B.M."/>
        </authorList>
    </citation>
    <scope>NUCLEOTIDE SEQUENCE [LARGE SCALE GENOMIC DNA]</scope>
    <source>
        <strain evidence="10 11">SAG 241.80</strain>
    </source>
</reference>
<gene>
    <name evidence="10" type="ORF">C2E20_4211</name>
</gene>
<dbReference type="GO" id="GO:0005829">
    <property type="term" value="C:cytosol"/>
    <property type="evidence" value="ECO:0007669"/>
    <property type="project" value="TreeGrafter"/>
</dbReference>
<evidence type="ECO:0000256" key="6">
    <source>
        <dbReference type="ARBA" id="ARBA00023239"/>
    </source>
</evidence>
<dbReference type="InterPro" id="IPR018204">
    <property type="entry name" value="Trp_synthase_alpha_AS"/>
</dbReference>
<comment type="subunit">
    <text evidence="2">Tetramer of two alpha and two beta chains.</text>
</comment>
<dbReference type="PANTHER" id="PTHR43406">
    <property type="entry name" value="TRYPTOPHAN SYNTHASE, ALPHA CHAIN"/>
    <property type="match status" value="1"/>
</dbReference>
<dbReference type="InterPro" id="IPR013785">
    <property type="entry name" value="Aldolase_TIM"/>
</dbReference>
<dbReference type="FunFam" id="3.20.20.70:FF:000107">
    <property type="entry name" value="Tryptophan synthase alpha chain, chloroplastic"/>
    <property type="match status" value="1"/>
</dbReference>
<dbReference type="PROSITE" id="PS00167">
    <property type="entry name" value="TRP_SYNTHASE_ALPHA"/>
    <property type="match status" value="1"/>
</dbReference>
<dbReference type="NCBIfam" id="TIGR00262">
    <property type="entry name" value="trpA"/>
    <property type="match status" value="1"/>
</dbReference>
<comment type="similarity">
    <text evidence="8 9">Belongs to the TrpA family.</text>
</comment>
<keyword evidence="3" id="KW-0028">Amino-acid biosynthesis</keyword>